<gene>
    <name evidence="2" type="ORF">FX982_00645</name>
</gene>
<evidence type="ECO:0000259" key="1">
    <source>
        <dbReference type="Pfam" id="PF16220"/>
    </source>
</evidence>
<organism evidence="2 3">
    <name type="scientific">Pseudomonas graminis</name>
    <dbReference type="NCBI Taxonomy" id="158627"/>
    <lineage>
        <taxon>Bacteria</taxon>
        <taxon>Pseudomonadati</taxon>
        <taxon>Pseudomonadota</taxon>
        <taxon>Gammaproteobacteria</taxon>
        <taxon>Pseudomonadales</taxon>
        <taxon>Pseudomonadaceae</taxon>
        <taxon>Pseudomonas</taxon>
    </lineage>
</organism>
<feature type="domain" description="FecR N-terminal" evidence="1">
    <location>
        <begin position="22"/>
        <end position="62"/>
    </location>
</feature>
<evidence type="ECO:0000313" key="3">
    <source>
        <dbReference type="Proteomes" id="UP000501989"/>
    </source>
</evidence>
<dbReference type="Proteomes" id="UP000501989">
    <property type="component" value="Chromosome"/>
</dbReference>
<dbReference type="Pfam" id="PF16220">
    <property type="entry name" value="DUF4880"/>
    <property type="match status" value="1"/>
</dbReference>
<proteinExistence type="predicted"/>
<sequence length="84" mass="9236">MTHAQSPRPAKANAARAAETMDQALTWLIELEIADVATYARFLEWLDADPAHREAFASAEAVWHSQAVFDAAAALATRKKRDAE</sequence>
<reference evidence="3" key="1">
    <citation type="submission" date="2019-12" db="EMBL/GenBank/DDBJ databases">
        <title>Endophytic bacteria associated with Panax ginseng seedlings.</title>
        <authorList>
            <person name="Park J.M."/>
            <person name="Shin R."/>
            <person name="Jo S.H."/>
        </authorList>
    </citation>
    <scope>NUCLEOTIDE SEQUENCE [LARGE SCALE GENOMIC DNA]</scope>
    <source>
        <strain evidence="3">PgKB30</strain>
    </source>
</reference>
<dbReference type="InterPro" id="IPR032623">
    <property type="entry name" value="FecR_N"/>
</dbReference>
<dbReference type="AlphaFoldDB" id="A0A6M8MMC9"/>
<accession>A0A6M8MMC9</accession>
<protein>
    <recommendedName>
        <fullName evidence="1">FecR N-terminal domain-containing protein</fullName>
    </recommendedName>
</protein>
<keyword evidence="3" id="KW-1185">Reference proteome</keyword>
<dbReference type="RefSeq" id="WP_254074872.1">
    <property type="nucleotide sequence ID" value="NZ_CP053746.1"/>
</dbReference>
<dbReference type="KEGG" id="pgg:FX982_00645"/>
<dbReference type="EMBL" id="CP053746">
    <property type="protein sequence ID" value="QKF49725.1"/>
    <property type="molecule type" value="Genomic_DNA"/>
</dbReference>
<name>A0A6M8MMC9_9PSED</name>
<evidence type="ECO:0000313" key="2">
    <source>
        <dbReference type="EMBL" id="QKF49725.1"/>
    </source>
</evidence>